<dbReference type="PANTHER" id="PTHR30290">
    <property type="entry name" value="PERIPLASMIC BINDING COMPONENT OF ABC TRANSPORTER"/>
    <property type="match status" value="1"/>
</dbReference>
<evidence type="ECO:0000256" key="1">
    <source>
        <dbReference type="ARBA" id="ARBA00004196"/>
    </source>
</evidence>
<accession>A0A4R5DAI3</accession>
<evidence type="ECO:0000259" key="6">
    <source>
        <dbReference type="Pfam" id="PF00496"/>
    </source>
</evidence>
<gene>
    <name evidence="7" type="ORF">E1269_17240</name>
</gene>
<dbReference type="InterPro" id="IPR039424">
    <property type="entry name" value="SBP_5"/>
</dbReference>
<keyword evidence="4 5" id="KW-0732">Signal</keyword>
<dbReference type="RefSeq" id="WP_131896729.1">
    <property type="nucleotide sequence ID" value="NZ_SMKZ01000024.1"/>
</dbReference>
<dbReference type="SUPFAM" id="SSF53850">
    <property type="entry name" value="Periplasmic binding protein-like II"/>
    <property type="match status" value="1"/>
</dbReference>
<dbReference type="EMBL" id="SMKZ01000024">
    <property type="protein sequence ID" value="TDE08454.1"/>
    <property type="molecule type" value="Genomic_DNA"/>
</dbReference>
<feature type="signal peptide" evidence="5">
    <location>
        <begin position="1"/>
        <end position="22"/>
    </location>
</feature>
<dbReference type="Gene3D" id="3.10.105.10">
    <property type="entry name" value="Dipeptide-binding Protein, Domain 3"/>
    <property type="match status" value="1"/>
</dbReference>
<organism evidence="7 8">
    <name type="scientific">Jiangella asiatica</name>
    <dbReference type="NCBI Taxonomy" id="2530372"/>
    <lineage>
        <taxon>Bacteria</taxon>
        <taxon>Bacillati</taxon>
        <taxon>Actinomycetota</taxon>
        <taxon>Actinomycetes</taxon>
        <taxon>Jiangellales</taxon>
        <taxon>Jiangellaceae</taxon>
        <taxon>Jiangella</taxon>
    </lineage>
</organism>
<dbReference type="Gene3D" id="3.40.190.10">
    <property type="entry name" value="Periplasmic binding protein-like II"/>
    <property type="match status" value="1"/>
</dbReference>
<name>A0A4R5DAI3_9ACTN</name>
<dbReference type="InterPro" id="IPR000914">
    <property type="entry name" value="SBP_5_dom"/>
</dbReference>
<dbReference type="Pfam" id="PF00496">
    <property type="entry name" value="SBP_bac_5"/>
    <property type="match status" value="1"/>
</dbReference>
<evidence type="ECO:0000256" key="3">
    <source>
        <dbReference type="ARBA" id="ARBA00022448"/>
    </source>
</evidence>
<dbReference type="OrthoDB" id="7888869at2"/>
<dbReference type="Proteomes" id="UP000294739">
    <property type="component" value="Unassembled WGS sequence"/>
</dbReference>
<protein>
    <recommendedName>
        <fullName evidence="6">Solute-binding protein family 5 domain-containing protein</fullName>
    </recommendedName>
</protein>
<keyword evidence="8" id="KW-1185">Reference proteome</keyword>
<evidence type="ECO:0000313" key="7">
    <source>
        <dbReference type="EMBL" id="TDE08454.1"/>
    </source>
</evidence>
<dbReference type="AlphaFoldDB" id="A0A4R5DAI3"/>
<dbReference type="InParanoid" id="A0A4R5DAI3"/>
<evidence type="ECO:0000313" key="8">
    <source>
        <dbReference type="Proteomes" id="UP000294739"/>
    </source>
</evidence>
<comment type="subcellular location">
    <subcellularLocation>
        <location evidence="1">Cell envelope</location>
    </subcellularLocation>
</comment>
<comment type="caution">
    <text evidence="7">The sequence shown here is derived from an EMBL/GenBank/DDBJ whole genome shotgun (WGS) entry which is preliminary data.</text>
</comment>
<feature type="domain" description="Solute-binding protein family 5" evidence="6">
    <location>
        <begin position="89"/>
        <end position="490"/>
    </location>
</feature>
<dbReference type="PANTHER" id="PTHR30290:SF10">
    <property type="entry name" value="PERIPLASMIC OLIGOPEPTIDE-BINDING PROTEIN-RELATED"/>
    <property type="match status" value="1"/>
</dbReference>
<sequence length="610" mass="66031">MRARWARRFVALATALTAAAIGAGCTETSSPARDQNVATIPVYTTGLPNYIFPFNQLQLAANINRFQVLMWRPLYWTGDGDDPTVDFEKSLADPPIWSNDNRTVTIPLKSSYEFSDGTTLGPANVAFWMGLAITQKNKYFGYTPGYFPDNVASVSYDEDANTVTLELTQSYSPDWFLNDQLTQIIPLPTAWDLVAGDQPGQCSSGDLAAQEQSCPAVYEYLDGQAKDLSTYATNPLWQVVSGPWKLSSFSPDGHITMVPNESYSGPVKASLSELRMVPYTSASAILTALRAGSDLTIGEVPTTYAPPADGDGQPSSQTLAPNYELMVEEIPRIAYVSLNYRNPELAPLFDQLYIRQALTSVVNQELIIDKALNGYGVPVVGPIPLRPDTEFISPAQQDPPYPFSIENARDYLTSHGWSIPDNGPAVCTSPGTGPENCGAGIAAGHELVIPVTFATGRDPSAEVIMEQWRSDAAQAGIVLDVAGETYQTWLGKSTACIDDVAECTSWGAFFLGGQAPPQAYPTGEQSYASSAASNVGGWDDPATDQLIQTSTTSPELASLHAYADHLTEQVPYIWIPATVGIINAVDSDLRGASPMNLHGRLEPENWYFEE</sequence>
<dbReference type="GO" id="GO:1904680">
    <property type="term" value="F:peptide transmembrane transporter activity"/>
    <property type="evidence" value="ECO:0007669"/>
    <property type="project" value="TreeGrafter"/>
</dbReference>
<dbReference type="GO" id="GO:0030313">
    <property type="term" value="C:cell envelope"/>
    <property type="evidence" value="ECO:0007669"/>
    <property type="project" value="UniProtKB-SubCell"/>
</dbReference>
<evidence type="ECO:0000256" key="5">
    <source>
        <dbReference type="SAM" id="SignalP"/>
    </source>
</evidence>
<proteinExistence type="inferred from homology"/>
<evidence type="ECO:0000256" key="4">
    <source>
        <dbReference type="ARBA" id="ARBA00022729"/>
    </source>
</evidence>
<feature type="chain" id="PRO_5038622193" description="Solute-binding protein family 5 domain-containing protein" evidence="5">
    <location>
        <begin position="23"/>
        <end position="610"/>
    </location>
</feature>
<dbReference type="GO" id="GO:0015833">
    <property type="term" value="P:peptide transport"/>
    <property type="evidence" value="ECO:0007669"/>
    <property type="project" value="TreeGrafter"/>
</dbReference>
<keyword evidence="3" id="KW-0813">Transport</keyword>
<evidence type="ECO:0000256" key="2">
    <source>
        <dbReference type="ARBA" id="ARBA00005695"/>
    </source>
</evidence>
<dbReference type="PROSITE" id="PS51257">
    <property type="entry name" value="PROKAR_LIPOPROTEIN"/>
    <property type="match status" value="1"/>
</dbReference>
<reference evidence="7 8" key="1">
    <citation type="submission" date="2019-03" db="EMBL/GenBank/DDBJ databases">
        <title>Draft genome sequences of novel Actinobacteria.</title>
        <authorList>
            <person name="Sahin N."/>
            <person name="Ay H."/>
            <person name="Saygin H."/>
        </authorList>
    </citation>
    <scope>NUCLEOTIDE SEQUENCE [LARGE SCALE GENOMIC DNA]</scope>
    <source>
        <strain evidence="7 8">5K138</strain>
    </source>
</reference>
<comment type="similarity">
    <text evidence="2">Belongs to the bacterial solute-binding protein 5 family.</text>
</comment>